<keyword evidence="4 8" id="KW-0378">Hydrolase</keyword>
<name>A0A6P8L153_BOMIM</name>
<reference evidence="12" key="1">
    <citation type="submission" date="2025-08" db="UniProtKB">
        <authorList>
            <consortium name="RefSeq"/>
        </authorList>
    </citation>
    <scope>IDENTIFICATION</scope>
</reference>
<dbReference type="OrthoDB" id="6339452at2759"/>
<dbReference type="CDD" id="cd00190">
    <property type="entry name" value="Tryp_SPc"/>
    <property type="match status" value="1"/>
</dbReference>
<sequence length="424" mass="46942">MTLQFNIFTICLILIFNIALIVSSKTAENLNKNKFEPWRLSDNIYNNPFLRNSGNSERYKKNPFLSNISMLSVSYNGNSTELNKTPVNSKSLKVSESSIVFPMNDSYLSTSMQNKKVSMDKIPSITNPYIYSKSKSELKCEEYERQILGTTNALSLVGTNPEVITITNQKCKTTNHLVVGGIDASPGEFPHMIALGIKASDGSFIFSCGGTLIAPEWVLTAAHCTYGPRSPTNARIGMSNLRNNQQGITTTINRIVRHPSYKPPAMYADIALLKLSTAVAFNNEIRPACLYQRYDTVPMQAWISGWGVTEFDAEEESDQLQKALLNIVDNIDCAIKYNESISIAIPHGIMPSMICAGDTLSGWNKDTCHGDSGGPLQIPHPRNECLFQVLGITSFGQGCAIVNTPGVYTRVSHYLNWIEDIVWP</sequence>
<evidence type="ECO:0000256" key="5">
    <source>
        <dbReference type="ARBA" id="ARBA00022825"/>
    </source>
</evidence>
<proteinExistence type="predicted"/>
<dbReference type="InterPro" id="IPR001314">
    <property type="entry name" value="Peptidase_S1A"/>
</dbReference>
<evidence type="ECO:0000256" key="6">
    <source>
        <dbReference type="ARBA" id="ARBA00023157"/>
    </source>
</evidence>
<dbReference type="GO" id="GO:0016485">
    <property type="term" value="P:protein processing"/>
    <property type="evidence" value="ECO:0007669"/>
    <property type="project" value="UniProtKB-ARBA"/>
</dbReference>
<dbReference type="InterPro" id="IPR018114">
    <property type="entry name" value="TRYPSIN_HIS"/>
</dbReference>
<dbReference type="Proteomes" id="UP000515180">
    <property type="component" value="Unplaced"/>
</dbReference>
<protein>
    <recommendedName>
        <fullName evidence="7">chymotrypsin</fullName>
        <ecNumber evidence="7">3.4.21.1</ecNumber>
    </recommendedName>
</protein>
<organism evidence="11 12">
    <name type="scientific">Bombus impatiens</name>
    <name type="common">Bumblebee</name>
    <dbReference type="NCBI Taxonomy" id="132113"/>
    <lineage>
        <taxon>Eukaryota</taxon>
        <taxon>Metazoa</taxon>
        <taxon>Ecdysozoa</taxon>
        <taxon>Arthropoda</taxon>
        <taxon>Hexapoda</taxon>
        <taxon>Insecta</taxon>
        <taxon>Pterygota</taxon>
        <taxon>Neoptera</taxon>
        <taxon>Endopterygota</taxon>
        <taxon>Hymenoptera</taxon>
        <taxon>Apocrita</taxon>
        <taxon>Aculeata</taxon>
        <taxon>Apoidea</taxon>
        <taxon>Anthophila</taxon>
        <taxon>Apidae</taxon>
        <taxon>Bombus</taxon>
        <taxon>Pyrobombus</taxon>
    </lineage>
</organism>
<dbReference type="EC" id="3.4.21.1" evidence="7"/>
<evidence type="ECO:0000256" key="2">
    <source>
        <dbReference type="ARBA" id="ARBA00022525"/>
    </source>
</evidence>
<dbReference type="Gene3D" id="2.40.10.10">
    <property type="entry name" value="Trypsin-like serine proteases"/>
    <property type="match status" value="1"/>
</dbReference>
<dbReference type="SMART" id="SM00020">
    <property type="entry name" value="Tryp_SPc"/>
    <property type="match status" value="1"/>
</dbReference>
<feature type="domain" description="Peptidase S1" evidence="10">
    <location>
        <begin position="178"/>
        <end position="423"/>
    </location>
</feature>
<evidence type="ECO:0000256" key="1">
    <source>
        <dbReference type="ARBA" id="ARBA00004239"/>
    </source>
</evidence>
<evidence type="ECO:0000256" key="4">
    <source>
        <dbReference type="ARBA" id="ARBA00022801"/>
    </source>
</evidence>
<dbReference type="InterPro" id="IPR001254">
    <property type="entry name" value="Trypsin_dom"/>
</dbReference>
<dbReference type="PANTHER" id="PTHR24252:SF7">
    <property type="entry name" value="HYALIN"/>
    <property type="match status" value="1"/>
</dbReference>
<dbReference type="PRINTS" id="PR00722">
    <property type="entry name" value="CHYMOTRYPSIN"/>
</dbReference>
<comment type="subcellular location">
    <subcellularLocation>
        <location evidence="1">Secreted</location>
        <location evidence="1">Extracellular space</location>
    </subcellularLocation>
</comment>
<dbReference type="PROSITE" id="PS50240">
    <property type="entry name" value="TRYPSIN_DOM"/>
    <property type="match status" value="1"/>
</dbReference>
<dbReference type="AlphaFoldDB" id="A0A6P8L153"/>
<keyword evidence="3 8" id="KW-0645">Protease</keyword>
<dbReference type="FunFam" id="2.40.10.10:FF:000047">
    <property type="entry name" value="Trypsin eta"/>
    <property type="match status" value="1"/>
</dbReference>
<evidence type="ECO:0000256" key="9">
    <source>
        <dbReference type="SAM" id="Phobius"/>
    </source>
</evidence>
<gene>
    <name evidence="12" type="primary">LOC100740148</name>
</gene>
<accession>A0A6P8L153</accession>
<keyword evidence="6" id="KW-1015">Disulfide bond</keyword>
<evidence type="ECO:0000313" key="12">
    <source>
        <dbReference type="RefSeq" id="XP_033177325.1"/>
    </source>
</evidence>
<dbReference type="InterPro" id="IPR009003">
    <property type="entry name" value="Peptidase_S1_PA"/>
</dbReference>
<keyword evidence="9" id="KW-1133">Transmembrane helix</keyword>
<keyword evidence="2" id="KW-0964">Secreted</keyword>
<evidence type="ECO:0000256" key="7">
    <source>
        <dbReference type="ARBA" id="ARBA00044036"/>
    </source>
</evidence>
<dbReference type="PANTHER" id="PTHR24252">
    <property type="entry name" value="ACROSIN-RELATED"/>
    <property type="match status" value="1"/>
</dbReference>
<dbReference type="GO" id="GO:0005576">
    <property type="term" value="C:extracellular region"/>
    <property type="evidence" value="ECO:0007669"/>
    <property type="project" value="UniProtKB-SubCell"/>
</dbReference>
<dbReference type="InterPro" id="IPR043504">
    <property type="entry name" value="Peptidase_S1_PA_chymotrypsin"/>
</dbReference>
<dbReference type="SUPFAM" id="SSF50494">
    <property type="entry name" value="Trypsin-like serine proteases"/>
    <property type="match status" value="1"/>
</dbReference>
<dbReference type="PROSITE" id="PS00135">
    <property type="entry name" value="TRYPSIN_SER"/>
    <property type="match status" value="1"/>
</dbReference>
<feature type="transmembrane region" description="Helical" evidence="9">
    <location>
        <begin position="6"/>
        <end position="24"/>
    </location>
</feature>
<dbReference type="RefSeq" id="XP_033177325.1">
    <property type="nucleotide sequence ID" value="XM_033321434.1"/>
</dbReference>
<keyword evidence="5 8" id="KW-0720">Serine protease</keyword>
<dbReference type="InterPro" id="IPR033116">
    <property type="entry name" value="TRYPSIN_SER"/>
</dbReference>
<evidence type="ECO:0000259" key="10">
    <source>
        <dbReference type="PROSITE" id="PS50240"/>
    </source>
</evidence>
<dbReference type="GO" id="GO:0004252">
    <property type="term" value="F:serine-type endopeptidase activity"/>
    <property type="evidence" value="ECO:0007669"/>
    <property type="project" value="UniProtKB-EC"/>
</dbReference>
<evidence type="ECO:0000256" key="8">
    <source>
        <dbReference type="RuleBase" id="RU363034"/>
    </source>
</evidence>
<keyword evidence="11" id="KW-1185">Reference proteome</keyword>
<evidence type="ECO:0000313" key="11">
    <source>
        <dbReference type="Proteomes" id="UP000515180"/>
    </source>
</evidence>
<evidence type="ECO:0000256" key="3">
    <source>
        <dbReference type="ARBA" id="ARBA00022670"/>
    </source>
</evidence>
<dbReference type="Pfam" id="PF00089">
    <property type="entry name" value="Trypsin"/>
    <property type="match status" value="1"/>
</dbReference>
<dbReference type="GeneID" id="100740148"/>
<dbReference type="PROSITE" id="PS00134">
    <property type="entry name" value="TRYPSIN_HIS"/>
    <property type="match status" value="1"/>
</dbReference>
<keyword evidence="9" id="KW-0812">Transmembrane</keyword>
<keyword evidence="9" id="KW-0472">Membrane</keyword>